<comment type="caution">
    <text evidence="1">The sequence shown here is derived from an EMBL/GenBank/DDBJ whole genome shotgun (WGS) entry which is preliminary data.</text>
</comment>
<dbReference type="Pfam" id="PF02452">
    <property type="entry name" value="PemK_toxin"/>
    <property type="match status" value="1"/>
</dbReference>
<sequence length="54" mass="6082">MRRGDLVTIALQGNYGIPRSALVVQSDPFEEHPSCVMLPITTELKDILLFRLRA</sequence>
<dbReference type="SUPFAM" id="SSF50118">
    <property type="entry name" value="Cell growth inhibitor/plasmid maintenance toxic component"/>
    <property type="match status" value="1"/>
</dbReference>
<dbReference type="RefSeq" id="WP_228073655.1">
    <property type="nucleotide sequence ID" value="NZ_CP061205.1"/>
</dbReference>
<name>A0ABV7D6T7_9PROT</name>
<evidence type="ECO:0000313" key="2">
    <source>
        <dbReference type="Proteomes" id="UP001595444"/>
    </source>
</evidence>
<keyword evidence="2" id="KW-1185">Reference proteome</keyword>
<gene>
    <name evidence="1" type="ORF">ACFOKA_10650</name>
</gene>
<dbReference type="InterPro" id="IPR003477">
    <property type="entry name" value="PemK-like"/>
</dbReference>
<protein>
    <submittedName>
        <fullName evidence="1">Type II toxin-antitoxin system PemK/MazF family toxin</fullName>
    </submittedName>
</protein>
<proteinExistence type="predicted"/>
<reference evidence="2" key="1">
    <citation type="journal article" date="2019" name="Int. J. Syst. Evol. Microbiol.">
        <title>The Global Catalogue of Microorganisms (GCM) 10K type strain sequencing project: providing services to taxonomists for standard genome sequencing and annotation.</title>
        <authorList>
            <consortium name="The Broad Institute Genomics Platform"/>
            <consortium name="The Broad Institute Genome Sequencing Center for Infectious Disease"/>
            <person name="Wu L."/>
            <person name="Ma J."/>
        </authorList>
    </citation>
    <scope>NUCLEOTIDE SEQUENCE [LARGE SCALE GENOMIC DNA]</scope>
    <source>
        <strain evidence="2">KCTC 62164</strain>
    </source>
</reference>
<accession>A0ABV7D6T7</accession>
<dbReference type="Proteomes" id="UP001595444">
    <property type="component" value="Unassembled WGS sequence"/>
</dbReference>
<organism evidence="1 2">
    <name type="scientific">Kordiimonas pumila</name>
    <dbReference type="NCBI Taxonomy" id="2161677"/>
    <lineage>
        <taxon>Bacteria</taxon>
        <taxon>Pseudomonadati</taxon>
        <taxon>Pseudomonadota</taxon>
        <taxon>Alphaproteobacteria</taxon>
        <taxon>Kordiimonadales</taxon>
        <taxon>Kordiimonadaceae</taxon>
        <taxon>Kordiimonas</taxon>
    </lineage>
</organism>
<evidence type="ECO:0000313" key="1">
    <source>
        <dbReference type="EMBL" id="MFC3052362.1"/>
    </source>
</evidence>
<dbReference type="EMBL" id="JBHRSL010000010">
    <property type="protein sequence ID" value="MFC3052362.1"/>
    <property type="molecule type" value="Genomic_DNA"/>
</dbReference>